<evidence type="ECO:0000313" key="5">
    <source>
        <dbReference type="EMBL" id="KGA17697.1"/>
    </source>
</evidence>
<proteinExistence type="predicted"/>
<keyword evidence="1" id="KW-0805">Transcription regulation</keyword>
<dbReference type="InterPro" id="IPR018356">
    <property type="entry name" value="Tscrpt_reg_HTH_DeoR_CS"/>
</dbReference>
<reference evidence="5" key="1">
    <citation type="submission" date="2014-06" db="EMBL/GenBank/DDBJ databases">
        <title>Key roles for freshwater Actinobacteria revealed by deep metagenomic sequencing.</title>
        <authorList>
            <person name="Ghai R."/>
            <person name="Mizuno C.M."/>
            <person name="Picazo A."/>
            <person name="Camacho A."/>
            <person name="Rodriguez-Valera F."/>
        </authorList>
    </citation>
    <scope>NUCLEOTIDE SEQUENCE</scope>
</reference>
<gene>
    <name evidence="5" type="ORF">GM51_9830</name>
</gene>
<dbReference type="InterPro" id="IPR036390">
    <property type="entry name" value="WH_DNA-bd_sf"/>
</dbReference>
<protein>
    <recommendedName>
        <fullName evidence="4">HTH deoR-type domain-containing protein</fullName>
    </recommendedName>
</protein>
<dbReference type="SMART" id="SM00420">
    <property type="entry name" value="HTH_DEOR"/>
    <property type="match status" value="1"/>
</dbReference>
<dbReference type="InterPro" id="IPR037171">
    <property type="entry name" value="NagB/RpiA_transferase-like"/>
</dbReference>
<dbReference type="EMBL" id="JNSL01000056">
    <property type="protein sequence ID" value="KGA17697.1"/>
    <property type="molecule type" value="Genomic_DNA"/>
</dbReference>
<dbReference type="GO" id="GO:0003677">
    <property type="term" value="F:DNA binding"/>
    <property type="evidence" value="ECO:0007669"/>
    <property type="project" value="UniProtKB-KW"/>
</dbReference>
<dbReference type="PANTHER" id="PTHR30363:SF44">
    <property type="entry name" value="AGA OPERON TRANSCRIPTIONAL REPRESSOR-RELATED"/>
    <property type="match status" value="1"/>
</dbReference>
<dbReference type="Gene3D" id="1.10.10.10">
    <property type="entry name" value="Winged helix-like DNA-binding domain superfamily/Winged helix DNA-binding domain"/>
    <property type="match status" value="1"/>
</dbReference>
<evidence type="ECO:0000259" key="4">
    <source>
        <dbReference type="PROSITE" id="PS51000"/>
    </source>
</evidence>
<dbReference type="PROSITE" id="PS00894">
    <property type="entry name" value="HTH_DEOR_1"/>
    <property type="match status" value="1"/>
</dbReference>
<dbReference type="GO" id="GO:0003700">
    <property type="term" value="F:DNA-binding transcription factor activity"/>
    <property type="evidence" value="ECO:0007669"/>
    <property type="project" value="InterPro"/>
</dbReference>
<dbReference type="InterPro" id="IPR014036">
    <property type="entry name" value="DeoR-like_C"/>
</dbReference>
<dbReference type="PANTHER" id="PTHR30363">
    <property type="entry name" value="HTH-TYPE TRANSCRIPTIONAL REGULATOR SRLR-RELATED"/>
    <property type="match status" value="1"/>
</dbReference>
<sequence>MRRLLSVERHQKILERVASENAVDFASLADELGVSSMTVRRDLRILEEAGYLKTTRGGASAQLMNTQDILLHPRAMDQTLAKTQIGQFAASLIEKGEVIFLGTGSTTAVFAQFLPSNLDLTVITPSLPHASLLASRGIEVVSTGGVISTDDLAQTGTIAQETINRFVATRTIIGSGGVSKSGGLTEFDQVIADINRSMVERCEEVIVLVDPSKGGVTANYRVAGIDIVDEFVTSSDGRESLKRQLGAGASILTPNG</sequence>
<dbReference type="AlphaFoldDB" id="A0A094Q2T7"/>
<feature type="domain" description="HTH deoR-type" evidence="4">
    <location>
        <begin position="6"/>
        <end position="61"/>
    </location>
</feature>
<dbReference type="InterPro" id="IPR036388">
    <property type="entry name" value="WH-like_DNA-bd_sf"/>
</dbReference>
<organism evidence="5">
    <name type="scientific">freshwater metagenome</name>
    <dbReference type="NCBI Taxonomy" id="449393"/>
    <lineage>
        <taxon>unclassified sequences</taxon>
        <taxon>metagenomes</taxon>
        <taxon>ecological metagenomes</taxon>
    </lineage>
</organism>
<dbReference type="PROSITE" id="PS51000">
    <property type="entry name" value="HTH_DEOR_2"/>
    <property type="match status" value="1"/>
</dbReference>
<dbReference type="SUPFAM" id="SSF46785">
    <property type="entry name" value="Winged helix' DNA-binding domain"/>
    <property type="match status" value="1"/>
</dbReference>
<evidence type="ECO:0000256" key="1">
    <source>
        <dbReference type="ARBA" id="ARBA00023015"/>
    </source>
</evidence>
<accession>A0A094Q2T7</accession>
<keyword evidence="3" id="KW-0804">Transcription</keyword>
<dbReference type="Gene3D" id="3.40.50.1360">
    <property type="match status" value="1"/>
</dbReference>
<dbReference type="InterPro" id="IPR050313">
    <property type="entry name" value="Carb_Metab_HTH_regulators"/>
</dbReference>
<dbReference type="Pfam" id="PF00455">
    <property type="entry name" value="DeoRC"/>
    <property type="match status" value="1"/>
</dbReference>
<evidence type="ECO:0000256" key="2">
    <source>
        <dbReference type="ARBA" id="ARBA00023125"/>
    </source>
</evidence>
<name>A0A094Q2T7_9ZZZZ</name>
<keyword evidence="2" id="KW-0238">DNA-binding</keyword>
<dbReference type="InterPro" id="IPR001034">
    <property type="entry name" value="DeoR_HTH"/>
</dbReference>
<evidence type="ECO:0000256" key="3">
    <source>
        <dbReference type="ARBA" id="ARBA00023163"/>
    </source>
</evidence>
<dbReference type="SMART" id="SM01134">
    <property type="entry name" value="DeoRC"/>
    <property type="match status" value="1"/>
</dbReference>
<dbReference type="SUPFAM" id="SSF100950">
    <property type="entry name" value="NagB/RpiA/CoA transferase-like"/>
    <property type="match status" value="1"/>
</dbReference>
<comment type="caution">
    <text evidence="5">The sequence shown here is derived from an EMBL/GenBank/DDBJ whole genome shotgun (WGS) entry which is preliminary data.</text>
</comment>
<dbReference type="PRINTS" id="PR00037">
    <property type="entry name" value="HTHLACR"/>
</dbReference>
<dbReference type="Pfam" id="PF08220">
    <property type="entry name" value="HTH_DeoR"/>
    <property type="match status" value="1"/>
</dbReference>